<name>A0A1S5Q895_9CAUD</name>
<proteinExistence type="predicted"/>
<dbReference type="EMBL" id="KT949345">
    <property type="protein sequence ID" value="ALP47723.1"/>
    <property type="molecule type" value="Genomic_DNA"/>
</dbReference>
<evidence type="ECO:0000313" key="1">
    <source>
        <dbReference type="EMBL" id="ALP47723.1"/>
    </source>
</evidence>
<keyword evidence="2" id="KW-1185">Reference proteome</keyword>
<gene>
    <name evidence="1" type="ORF">Ahp1_04</name>
</gene>
<organism evidence="1 2">
    <name type="scientific">Aeromonas phage Ahp1</name>
    <dbReference type="NCBI Taxonomy" id="1747286"/>
    <lineage>
        <taxon>Viruses</taxon>
        <taxon>Duplodnaviria</taxon>
        <taxon>Heunggongvirae</taxon>
        <taxon>Uroviricota</taxon>
        <taxon>Caudoviricetes</taxon>
        <taxon>Autographivirales</taxon>
        <taxon>Autonotataviridae</taxon>
        <taxon>Melnykvirinae</taxon>
        <taxon>Ahphunavirus</taxon>
        <taxon>Ahphunavirus Ahp1</taxon>
    </lineage>
</organism>
<dbReference type="Proteomes" id="UP000230040">
    <property type="component" value="Segment"/>
</dbReference>
<accession>A0A1S5Q895</accession>
<evidence type="ECO:0000313" key="2">
    <source>
        <dbReference type="Proteomes" id="UP000230040"/>
    </source>
</evidence>
<reference evidence="1 2" key="1">
    <citation type="journal article" date="2016" name="PLoS ONE">
        <title>Genomic Characterization of the Novel Aeromonas hydrophila Phage Ahp1 Suggests the Derivation of a New Subgroup from phiKMV-Like Family.</title>
        <authorList>
            <person name="Wang J.B."/>
            <person name="Lin N.T."/>
            <person name="Tseng Y.H."/>
            <person name="Weng S.F."/>
        </authorList>
    </citation>
    <scope>NUCLEOTIDE SEQUENCE [LARGE SCALE GENOMIC DNA]</scope>
</reference>
<sequence>MAGAHQMETTMHMLTLLPAELVSVRTIRNHLDQLARGVVEPAYPGMGICFNMSGHLGVQLGVHYGWDYPQAYMDFGTGLFKLLNAPEMELHGLGAEEGLEALLARKRFTSVDFTSYCCTSFGGFELVDDSSYPIPGSQLGGLWVGFNGSRRRLLCGHMVNVLDDALTQYEMKRVRYFSELPVMRRDLIRAHLGAFRQVRHYPPAAGKAPTTGLCFTVRSVVHNVVADMEYVGGLPDVSIVLKDVSKHLLVQALLTPNPLSGARRTMATRMLDWMEHTSHGHMCKFIGVVAFLRHNNWFPSATFDNGGGDVSIPELTDYPIPGGRHAYTNESLDNWVGDQLTMRLALAESCIDVLRDYIKGEC</sequence>
<protein>
    <submittedName>
        <fullName evidence="1">Uncharacterized protein</fullName>
    </submittedName>
</protein>